<dbReference type="GO" id="GO:0008478">
    <property type="term" value="F:pyridoxal kinase activity"/>
    <property type="evidence" value="ECO:0007669"/>
    <property type="project" value="UniProtKB-EC"/>
</dbReference>
<dbReference type="GO" id="GO:0009443">
    <property type="term" value="P:pyridoxal 5'-phosphate salvage"/>
    <property type="evidence" value="ECO:0007669"/>
    <property type="project" value="InterPro"/>
</dbReference>
<evidence type="ECO:0000256" key="2">
    <source>
        <dbReference type="ARBA" id="ARBA00012104"/>
    </source>
</evidence>
<protein>
    <recommendedName>
        <fullName evidence="2">pyridoxal kinase</fullName>
        <ecNumber evidence="2">2.7.1.35</ecNumber>
    </recommendedName>
</protein>
<dbReference type="InterPro" id="IPR013749">
    <property type="entry name" value="PM/HMP-P_kinase-1"/>
</dbReference>
<dbReference type="Gene3D" id="3.40.1190.20">
    <property type="match status" value="1"/>
</dbReference>
<name>A0A9W8J9Q8_9AGAR</name>
<dbReference type="GO" id="GO:0005524">
    <property type="term" value="F:ATP binding"/>
    <property type="evidence" value="ECO:0007669"/>
    <property type="project" value="UniProtKB-KW"/>
</dbReference>
<evidence type="ECO:0000259" key="8">
    <source>
        <dbReference type="Pfam" id="PF08543"/>
    </source>
</evidence>
<dbReference type="EC" id="2.7.1.35" evidence="2"/>
<keyword evidence="4" id="KW-0547">Nucleotide-binding</keyword>
<evidence type="ECO:0000256" key="1">
    <source>
        <dbReference type="ARBA" id="ARBA00008805"/>
    </source>
</evidence>
<dbReference type="InterPro" id="IPR029056">
    <property type="entry name" value="Ribokinase-like"/>
</dbReference>
<evidence type="ECO:0000256" key="3">
    <source>
        <dbReference type="ARBA" id="ARBA00022679"/>
    </source>
</evidence>
<dbReference type="Proteomes" id="UP001140091">
    <property type="component" value="Unassembled WGS sequence"/>
</dbReference>
<dbReference type="OrthoDB" id="2104723at2759"/>
<keyword evidence="6" id="KW-0067">ATP-binding</keyword>
<keyword evidence="3" id="KW-0808">Transferase</keyword>
<sequence>MAQAPERVLSIQSHVVFGYVGGKAAVFPLQCLGYDVDVVNTVNFSNHAGYGRSGGSKTTAAELNAIFESMEQNELLMPTRLLTGYIPGAEALSAVEKLASKLKHSRPSLIYLLDPVMGDAGRLYVAADVIPVYREMLPLATIITPNWFEVEILTEVQLNDFASLKKALSILHLQYHVPNVVISSIPLKQWLVDALPPSIRPPDGDHLLCITSSITDAPPSSSTPSLVHAQCVSTIPGYFSGVGDLFSALLLAHFHPHTSDTSSRVPGATALSEAASQALAKTHTLLQVTHEQSMRLPAGERQPSDDELDGADPLRKTRRMRGRELALIQGQNIIRGADLDDTLPLKLWDSFWSQETVPTVNA</sequence>
<keyword evidence="10" id="KW-1185">Reference proteome</keyword>
<proteinExistence type="inferred from homology"/>
<dbReference type="EMBL" id="JANBPK010000851">
    <property type="protein sequence ID" value="KAJ2930019.1"/>
    <property type="molecule type" value="Genomic_DNA"/>
</dbReference>
<feature type="non-terminal residue" evidence="9">
    <location>
        <position position="362"/>
    </location>
</feature>
<evidence type="ECO:0000256" key="5">
    <source>
        <dbReference type="ARBA" id="ARBA00022777"/>
    </source>
</evidence>
<reference evidence="9" key="1">
    <citation type="submission" date="2022-06" db="EMBL/GenBank/DDBJ databases">
        <title>Genome Sequence of Candolleomyces eurysporus.</title>
        <authorList>
            <person name="Buettner E."/>
        </authorList>
    </citation>
    <scope>NUCLEOTIDE SEQUENCE</scope>
    <source>
        <strain evidence="9">VTCC 930004</strain>
    </source>
</reference>
<dbReference type="Pfam" id="PF08543">
    <property type="entry name" value="Phos_pyr_kin"/>
    <property type="match status" value="1"/>
</dbReference>
<evidence type="ECO:0000313" key="10">
    <source>
        <dbReference type="Proteomes" id="UP001140091"/>
    </source>
</evidence>
<dbReference type="PANTHER" id="PTHR10534:SF2">
    <property type="entry name" value="PYRIDOXAL KINASE"/>
    <property type="match status" value="1"/>
</dbReference>
<comment type="similarity">
    <text evidence="1">Belongs to the pyridoxine kinase family.</text>
</comment>
<evidence type="ECO:0000256" key="6">
    <source>
        <dbReference type="ARBA" id="ARBA00022840"/>
    </source>
</evidence>
<accession>A0A9W8J9Q8</accession>
<organism evidence="9 10">
    <name type="scientific">Candolleomyces eurysporus</name>
    <dbReference type="NCBI Taxonomy" id="2828524"/>
    <lineage>
        <taxon>Eukaryota</taxon>
        <taxon>Fungi</taxon>
        <taxon>Dikarya</taxon>
        <taxon>Basidiomycota</taxon>
        <taxon>Agaricomycotina</taxon>
        <taxon>Agaricomycetes</taxon>
        <taxon>Agaricomycetidae</taxon>
        <taxon>Agaricales</taxon>
        <taxon>Agaricineae</taxon>
        <taxon>Psathyrellaceae</taxon>
        <taxon>Candolleomyces</taxon>
    </lineage>
</organism>
<gene>
    <name evidence="9" type="ORF">H1R20_g7048</name>
</gene>
<evidence type="ECO:0000256" key="4">
    <source>
        <dbReference type="ARBA" id="ARBA00022741"/>
    </source>
</evidence>
<dbReference type="AlphaFoldDB" id="A0A9W8J9Q8"/>
<evidence type="ECO:0000313" key="9">
    <source>
        <dbReference type="EMBL" id="KAJ2930019.1"/>
    </source>
</evidence>
<comment type="caution">
    <text evidence="9">The sequence shown here is derived from an EMBL/GenBank/DDBJ whole genome shotgun (WGS) entry which is preliminary data.</text>
</comment>
<dbReference type="PANTHER" id="PTHR10534">
    <property type="entry name" value="PYRIDOXAL KINASE"/>
    <property type="match status" value="1"/>
</dbReference>
<keyword evidence="5" id="KW-0418">Kinase</keyword>
<feature type="region of interest" description="Disordered" evidence="7">
    <location>
        <begin position="293"/>
        <end position="316"/>
    </location>
</feature>
<dbReference type="CDD" id="cd01173">
    <property type="entry name" value="pyridoxal_pyridoxamine_kinase"/>
    <property type="match status" value="1"/>
</dbReference>
<dbReference type="GO" id="GO:0005829">
    <property type="term" value="C:cytosol"/>
    <property type="evidence" value="ECO:0007669"/>
    <property type="project" value="TreeGrafter"/>
</dbReference>
<dbReference type="InterPro" id="IPR004625">
    <property type="entry name" value="PyrdxlKinase"/>
</dbReference>
<dbReference type="NCBIfam" id="TIGR00687">
    <property type="entry name" value="pyridox_kin"/>
    <property type="match status" value="1"/>
</dbReference>
<evidence type="ECO:0000256" key="7">
    <source>
        <dbReference type="SAM" id="MobiDB-lite"/>
    </source>
</evidence>
<feature type="domain" description="Pyridoxamine kinase/Phosphomethylpyrimidine kinase" evidence="8">
    <location>
        <begin position="84"/>
        <end position="185"/>
    </location>
</feature>
<dbReference type="SUPFAM" id="SSF53613">
    <property type="entry name" value="Ribokinase-like"/>
    <property type="match status" value="1"/>
</dbReference>